<proteinExistence type="predicted"/>
<dbReference type="Gene3D" id="1.10.357.10">
    <property type="entry name" value="Tetracycline Repressor, domain 2"/>
    <property type="match status" value="1"/>
</dbReference>
<dbReference type="InterPro" id="IPR001647">
    <property type="entry name" value="HTH_TetR"/>
</dbReference>
<comment type="caution">
    <text evidence="6">The sequence shown here is derived from an EMBL/GenBank/DDBJ whole genome shotgun (WGS) entry which is preliminary data.</text>
</comment>
<name>A0ABV9Y638_9PSEU</name>
<evidence type="ECO:0000256" key="3">
    <source>
        <dbReference type="ARBA" id="ARBA00023163"/>
    </source>
</evidence>
<evidence type="ECO:0000259" key="5">
    <source>
        <dbReference type="PROSITE" id="PS50977"/>
    </source>
</evidence>
<dbReference type="PROSITE" id="PS50977">
    <property type="entry name" value="HTH_TETR_2"/>
    <property type="match status" value="1"/>
</dbReference>
<dbReference type="PRINTS" id="PR00455">
    <property type="entry name" value="HTHTETR"/>
</dbReference>
<evidence type="ECO:0000313" key="7">
    <source>
        <dbReference type="Proteomes" id="UP001595833"/>
    </source>
</evidence>
<dbReference type="Gene3D" id="1.10.10.60">
    <property type="entry name" value="Homeodomain-like"/>
    <property type="match status" value="1"/>
</dbReference>
<protein>
    <submittedName>
        <fullName evidence="6">TetR/AcrR family transcriptional regulator</fullName>
    </submittedName>
</protein>
<dbReference type="SUPFAM" id="SSF46689">
    <property type="entry name" value="Homeodomain-like"/>
    <property type="match status" value="1"/>
</dbReference>
<evidence type="ECO:0000256" key="4">
    <source>
        <dbReference type="PROSITE-ProRule" id="PRU00335"/>
    </source>
</evidence>
<dbReference type="InterPro" id="IPR050109">
    <property type="entry name" value="HTH-type_TetR-like_transc_reg"/>
</dbReference>
<keyword evidence="3" id="KW-0804">Transcription</keyword>
<organism evidence="6 7">
    <name type="scientific">Saccharothrix xinjiangensis</name>
    <dbReference type="NCBI Taxonomy" id="204798"/>
    <lineage>
        <taxon>Bacteria</taxon>
        <taxon>Bacillati</taxon>
        <taxon>Actinomycetota</taxon>
        <taxon>Actinomycetes</taxon>
        <taxon>Pseudonocardiales</taxon>
        <taxon>Pseudonocardiaceae</taxon>
        <taxon>Saccharothrix</taxon>
    </lineage>
</organism>
<dbReference type="InterPro" id="IPR041347">
    <property type="entry name" value="MftR_C"/>
</dbReference>
<gene>
    <name evidence="6" type="ORF">ACFPFM_26250</name>
</gene>
<evidence type="ECO:0000313" key="6">
    <source>
        <dbReference type="EMBL" id="MFC5057234.1"/>
    </source>
</evidence>
<feature type="domain" description="HTH tetR-type" evidence="5">
    <location>
        <begin position="10"/>
        <end position="70"/>
    </location>
</feature>
<dbReference type="EMBL" id="JBHSJB010000027">
    <property type="protein sequence ID" value="MFC5057234.1"/>
    <property type="molecule type" value="Genomic_DNA"/>
</dbReference>
<feature type="DNA-binding region" description="H-T-H motif" evidence="4">
    <location>
        <begin position="33"/>
        <end position="52"/>
    </location>
</feature>
<keyword evidence="7" id="KW-1185">Reference proteome</keyword>
<dbReference type="PANTHER" id="PTHR30055:SF234">
    <property type="entry name" value="HTH-TYPE TRANSCRIPTIONAL REGULATOR BETI"/>
    <property type="match status" value="1"/>
</dbReference>
<dbReference type="Pfam" id="PF17754">
    <property type="entry name" value="TetR_C_14"/>
    <property type="match status" value="1"/>
</dbReference>
<keyword evidence="2 4" id="KW-0238">DNA-binding</keyword>
<dbReference type="Proteomes" id="UP001595833">
    <property type="component" value="Unassembled WGS sequence"/>
</dbReference>
<evidence type="ECO:0000256" key="2">
    <source>
        <dbReference type="ARBA" id="ARBA00023125"/>
    </source>
</evidence>
<keyword evidence="1" id="KW-0805">Transcription regulation</keyword>
<dbReference type="InterPro" id="IPR009057">
    <property type="entry name" value="Homeodomain-like_sf"/>
</dbReference>
<reference evidence="7" key="1">
    <citation type="journal article" date="2019" name="Int. J. Syst. Evol. Microbiol.">
        <title>The Global Catalogue of Microorganisms (GCM) 10K type strain sequencing project: providing services to taxonomists for standard genome sequencing and annotation.</title>
        <authorList>
            <consortium name="The Broad Institute Genomics Platform"/>
            <consortium name="The Broad Institute Genome Sequencing Center for Infectious Disease"/>
            <person name="Wu L."/>
            <person name="Ma J."/>
        </authorList>
    </citation>
    <scope>NUCLEOTIDE SEQUENCE [LARGE SCALE GENOMIC DNA]</scope>
    <source>
        <strain evidence="7">KCTC 12848</strain>
    </source>
</reference>
<dbReference type="RefSeq" id="WP_344037279.1">
    <property type="nucleotide sequence ID" value="NZ_BAAAKE010000006.1"/>
</dbReference>
<sequence length="189" mass="20826">MVGRRERKKAQTRQALAEAAMTLFLERGYDNVTVAEIAAAADTALGTVFSHFPDGKESLIFDDGAQREAALVAAVRDRPAGQAILRALREFLADRGPFRSNPSVEFRLRTELIVNTPALRGYQLKLWLRGQDVLSEAIAAECGRSAGDMDIRALARYVLMIPDLAGTEPDPRAALDVVFDLLEQGWREV</sequence>
<evidence type="ECO:0000256" key="1">
    <source>
        <dbReference type="ARBA" id="ARBA00023015"/>
    </source>
</evidence>
<dbReference type="PANTHER" id="PTHR30055">
    <property type="entry name" value="HTH-TYPE TRANSCRIPTIONAL REGULATOR RUTR"/>
    <property type="match status" value="1"/>
</dbReference>
<accession>A0ABV9Y638</accession>
<dbReference type="Pfam" id="PF00440">
    <property type="entry name" value="TetR_N"/>
    <property type="match status" value="1"/>
</dbReference>